<organism evidence="1 2">
    <name type="scientific">Thelohanellus kitauei</name>
    <name type="common">Myxosporean</name>
    <dbReference type="NCBI Taxonomy" id="669202"/>
    <lineage>
        <taxon>Eukaryota</taxon>
        <taxon>Metazoa</taxon>
        <taxon>Cnidaria</taxon>
        <taxon>Myxozoa</taxon>
        <taxon>Myxosporea</taxon>
        <taxon>Bivalvulida</taxon>
        <taxon>Platysporina</taxon>
        <taxon>Myxobolidae</taxon>
        <taxon>Thelohanellus</taxon>
    </lineage>
</organism>
<sequence>MFSMLNNYSVRIYVIFEDKILESYLDYKGNYLPATIFQHIYVPIVFSYFNEPSYDIRSRSIYFYENFIIARLDENNGNYLSDRISLYQFQVQVNSIVYVNSKSLMFILDSNKKLFVVSVKNNYIKLLSGDVTSFRFNHQTL</sequence>
<proteinExistence type="predicted"/>
<name>A0A0C2J3A4_THEKT</name>
<gene>
    <name evidence="1" type="ORF">RF11_16354</name>
</gene>
<evidence type="ECO:0000313" key="2">
    <source>
        <dbReference type="Proteomes" id="UP000031668"/>
    </source>
</evidence>
<dbReference type="AlphaFoldDB" id="A0A0C2J3A4"/>
<accession>A0A0C2J3A4</accession>
<dbReference type="EMBL" id="JWZT01004658">
    <property type="protein sequence ID" value="KII63547.1"/>
    <property type="molecule type" value="Genomic_DNA"/>
</dbReference>
<protein>
    <submittedName>
        <fullName evidence="1">Uncharacterized protein</fullName>
    </submittedName>
</protein>
<comment type="caution">
    <text evidence="1">The sequence shown here is derived from an EMBL/GenBank/DDBJ whole genome shotgun (WGS) entry which is preliminary data.</text>
</comment>
<evidence type="ECO:0000313" key="1">
    <source>
        <dbReference type="EMBL" id="KII63547.1"/>
    </source>
</evidence>
<keyword evidence="2" id="KW-1185">Reference proteome</keyword>
<dbReference type="Proteomes" id="UP000031668">
    <property type="component" value="Unassembled WGS sequence"/>
</dbReference>
<reference evidence="1 2" key="1">
    <citation type="journal article" date="2014" name="Genome Biol. Evol.">
        <title>The genome of the myxosporean Thelohanellus kitauei shows adaptations to nutrient acquisition within its fish host.</title>
        <authorList>
            <person name="Yang Y."/>
            <person name="Xiong J."/>
            <person name="Zhou Z."/>
            <person name="Huo F."/>
            <person name="Miao W."/>
            <person name="Ran C."/>
            <person name="Liu Y."/>
            <person name="Zhang J."/>
            <person name="Feng J."/>
            <person name="Wang M."/>
            <person name="Wang M."/>
            <person name="Wang L."/>
            <person name="Yao B."/>
        </authorList>
    </citation>
    <scope>NUCLEOTIDE SEQUENCE [LARGE SCALE GENOMIC DNA]</scope>
    <source>
        <strain evidence="1">Wuqing</strain>
    </source>
</reference>